<accession>A0A7C5YAS1</accession>
<evidence type="ECO:0000256" key="1">
    <source>
        <dbReference type="SAM" id="Phobius"/>
    </source>
</evidence>
<keyword evidence="1" id="KW-0812">Transmembrane</keyword>
<organism evidence="2">
    <name type="scientific">Caldiarchaeum subterraneum</name>
    <dbReference type="NCBI Taxonomy" id="311458"/>
    <lineage>
        <taxon>Archaea</taxon>
        <taxon>Nitrososphaerota</taxon>
        <taxon>Candidatus Caldarchaeales</taxon>
        <taxon>Candidatus Caldarchaeaceae</taxon>
        <taxon>Candidatus Caldarchaeum</taxon>
    </lineage>
</organism>
<dbReference type="EMBL" id="DRXS01000179">
    <property type="protein sequence ID" value="HHR40823.1"/>
    <property type="molecule type" value="Genomic_DNA"/>
</dbReference>
<proteinExistence type="predicted"/>
<reference evidence="2" key="1">
    <citation type="journal article" date="2020" name="mSystems">
        <title>Genome- and Community-Level Interaction Insights into Carbon Utilization and Element Cycling Functions of Hydrothermarchaeota in Hydrothermal Sediment.</title>
        <authorList>
            <person name="Zhou Z."/>
            <person name="Liu Y."/>
            <person name="Xu W."/>
            <person name="Pan J."/>
            <person name="Luo Z.H."/>
            <person name="Li M."/>
        </authorList>
    </citation>
    <scope>NUCLEOTIDE SEQUENCE [LARGE SCALE GENOMIC DNA]</scope>
    <source>
        <strain evidence="2">SpSt-1084</strain>
    </source>
</reference>
<protein>
    <recommendedName>
        <fullName evidence="3">YncE family protein</fullName>
    </recommendedName>
</protein>
<dbReference type="InterPro" id="IPR015943">
    <property type="entry name" value="WD40/YVTN_repeat-like_dom_sf"/>
</dbReference>
<dbReference type="InterPro" id="IPR011044">
    <property type="entry name" value="Quino_amine_DH_bsu"/>
</dbReference>
<evidence type="ECO:0008006" key="3">
    <source>
        <dbReference type="Google" id="ProtNLM"/>
    </source>
</evidence>
<dbReference type="SUPFAM" id="SSF50969">
    <property type="entry name" value="YVTN repeat-like/Quinoprotein amine dehydrogenase"/>
    <property type="match status" value="1"/>
</dbReference>
<evidence type="ECO:0000313" key="2">
    <source>
        <dbReference type="EMBL" id="HHR40823.1"/>
    </source>
</evidence>
<dbReference type="Gene3D" id="2.130.10.10">
    <property type="entry name" value="YVTN repeat-like/Quinoprotein amine dehydrogenase"/>
    <property type="match status" value="1"/>
</dbReference>
<keyword evidence="1" id="KW-1133">Transmembrane helix</keyword>
<dbReference type="AlphaFoldDB" id="A0A7C5YAS1"/>
<feature type="transmembrane region" description="Helical" evidence="1">
    <location>
        <begin position="420"/>
        <end position="441"/>
    </location>
</feature>
<name>A0A7C5YAS1_CALS0</name>
<gene>
    <name evidence="2" type="ORF">ENM42_03235</name>
</gene>
<keyword evidence="1" id="KW-0472">Membrane</keyword>
<comment type="caution">
    <text evidence="2">The sequence shown here is derived from an EMBL/GenBank/DDBJ whole genome shotgun (WGS) entry which is preliminary data.</text>
</comment>
<sequence>MKLFPVLTALLLLCMVYPLTFALSPPVEATVPLTGNPIQIDSDGKNLLAVAFSDKNVLGIYFVDPRAYVEIDLPSPVVKTVFHRNMAVALLRGGTAVAIVDLTSRRLVDVVNLDFAASSISSDERWVYLGFSRTGRIDRFDVESRQTVESINIRFSDGVKHLASGGGILYAVSANLDSIIIIGDKTSSVKVDGIVSMLAAGRDGVWVVLTDDTVLKMSGSSIVFKTTLPRATFVNTISTLDGKLVYGSISRRVVGIVDETGTRETRVADLSPVSVAVTSSKMIWLLDGSSMKLWYLFDSVPPRIFDWNLENRPDGSTLVRVKVSDVDNDINFVDLVVYEQQGVLPLGPSSIRMELVKDFYEATYRPGPSVTRAELFVNATDSAGNSVVQKVGELDYSRSTTSPAVTTVTTVLGNPIATPLLLSDLLLLVPLILVVTLLLFARRPRRKTSKKR</sequence>